<dbReference type="GO" id="GO:0043565">
    <property type="term" value="F:sequence-specific DNA binding"/>
    <property type="evidence" value="ECO:0007669"/>
    <property type="project" value="InterPro"/>
</dbReference>
<evidence type="ECO:0008006" key="4">
    <source>
        <dbReference type="Google" id="ProtNLM"/>
    </source>
</evidence>
<dbReference type="Proteomes" id="UP000328092">
    <property type="component" value="Unassembled WGS sequence"/>
</dbReference>
<evidence type="ECO:0000256" key="1">
    <source>
        <dbReference type="SAM" id="MobiDB-lite"/>
    </source>
</evidence>
<gene>
    <name evidence="2" type="ORF">CI1B_46240</name>
</gene>
<dbReference type="Pfam" id="PF01527">
    <property type="entry name" value="HTH_Tnp_1"/>
    <property type="match status" value="1"/>
</dbReference>
<dbReference type="InterPro" id="IPR002514">
    <property type="entry name" value="Transposase_8"/>
</dbReference>
<dbReference type="EMBL" id="CAADFC020000016">
    <property type="protein sequence ID" value="VIO72975.1"/>
    <property type="molecule type" value="Genomic_DNA"/>
</dbReference>
<evidence type="ECO:0000313" key="2">
    <source>
        <dbReference type="EMBL" id="VIO72975.1"/>
    </source>
</evidence>
<dbReference type="GO" id="GO:0004803">
    <property type="term" value="F:transposase activity"/>
    <property type="evidence" value="ECO:0007669"/>
    <property type="project" value="InterPro"/>
</dbReference>
<dbReference type="SUPFAM" id="SSF48295">
    <property type="entry name" value="TrpR-like"/>
    <property type="match status" value="1"/>
</dbReference>
<dbReference type="OrthoDB" id="7275306at2"/>
<proteinExistence type="predicted"/>
<dbReference type="GO" id="GO:0006313">
    <property type="term" value="P:DNA transposition"/>
    <property type="evidence" value="ECO:0007669"/>
    <property type="project" value="InterPro"/>
</dbReference>
<comment type="caution">
    <text evidence="2">The sequence shown here is derived from an EMBL/GenBank/DDBJ whole genome shotgun (WGS) entry which is preliminary data.</text>
</comment>
<dbReference type="NCBIfam" id="NF047595">
    <property type="entry name" value="IS66_ISRel24_TnpA"/>
    <property type="match status" value="1"/>
</dbReference>
<dbReference type="NCBIfam" id="NF047593">
    <property type="entry name" value="IS66_ISAeme5_TnpA"/>
    <property type="match status" value="2"/>
</dbReference>
<organism evidence="2 3">
    <name type="scientific">Bradyrhizobium ivorense</name>
    <dbReference type="NCBI Taxonomy" id="2511166"/>
    <lineage>
        <taxon>Bacteria</taxon>
        <taxon>Pseudomonadati</taxon>
        <taxon>Pseudomonadota</taxon>
        <taxon>Alphaproteobacteria</taxon>
        <taxon>Hyphomicrobiales</taxon>
        <taxon>Nitrobacteraceae</taxon>
        <taxon>Bradyrhizobium</taxon>
    </lineage>
</organism>
<feature type="region of interest" description="Disordered" evidence="1">
    <location>
        <begin position="151"/>
        <end position="183"/>
    </location>
</feature>
<protein>
    <recommendedName>
        <fullName evidence="4">Transposase</fullName>
    </recommendedName>
</protein>
<dbReference type="InterPro" id="IPR010921">
    <property type="entry name" value="Trp_repressor/repl_initiator"/>
</dbReference>
<reference evidence="2" key="1">
    <citation type="submission" date="2019-02" db="EMBL/GenBank/DDBJ databases">
        <authorList>
            <person name="Pothier F.J."/>
        </authorList>
    </citation>
    <scope>NUCLEOTIDE SEQUENCE</scope>
    <source>
        <strain evidence="2">CI-1B</strain>
    </source>
</reference>
<name>A0A508TBX7_9BRAD</name>
<keyword evidence="3" id="KW-1185">Reference proteome</keyword>
<sequence length="295" mass="33248">MENLVGRKQYENRARRTWWSVHIEAWRRSGLSRRSYCRQHRLDQGTFARWLSVLVDVEALKVQAELRREERRLRRSLKVSSDARSRAVQAFWAMHVEAMTWSGMSIRAYAGAHGISRYALGRWRDLIEAKEVEIDWRAQLHPSACAQISTGASSAAKGSGAESRLTDASSDDPSVDGRSNRRRFSDEEKLAIARESDAPNASAAEICRRHGIVTSMLFRWRVQFGFGRRARAKFAQVEVANAASDAPSPLVLRDLLQPPDGMVAVELPDGRRVFAPADVDPDAVRRHVAEQEIAS</sequence>
<dbReference type="AlphaFoldDB" id="A0A508TBX7"/>
<dbReference type="RefSeq" id="WP_139861750.1">
    <property type="nucleotide sequence ID" value="NZ_CAADFC020000016.1"/>
</dbReference>
<accession>A0A508TBX7</accession>
<feature type="compositionally biased region" description="Low complexity" evidence="1">
    <location>
        <begin position="151"/>
        <end position="161"/>
    </location>
</feature>
<evidence type="ECO:0000313" key="3">
    <source>
        <dbReference type="Proteomes" id="UP000328092"/>
    </source>
</evidence>